<dbReference type="Pfam" id="PF01728">
    <property type="entry name" value="FtsJ"/>
    <property type="match status" value="1"/>
</dbReference>
<evidence type="ECO:0000256" key="2">
    <source>
        <dbReference type="ARBA" id="ARBA00029460"/>
    </source>
</evidence>
<dbReference type="PROSITE" id="PS50889">
    <property type="entry name" value="S4"/>
    <property type="match status" value="1"/>
</dbReference>
<dbReference type="EMBL" id="MELI01000088">
    <property type="protein sequence ID" value="OFW32703.1"/>
    <property type="molecule type" value="Genomic_DNA"/>
</dbReference>
<evidence type="ECO:0000256" key="1">
    <source>
        <dbReference type="ARBA" id="ARBA00022884"/>
    </source>
</evidence>
<dbReference type="Pfam" id="PF01479">
    <property type="entry name" value="S4"/>
    <property type="match status" value="1"/>
</dbReference>
<gene>
    <name evidence="5" type="ORF">A2074_03075</name>
</gene>
<name>A0A1F2UQ07_9ACTN</name>
<reference evidence="5 6" key="1">
    <citation type="journal article" date="2016" name="Nat. Commun.">
        <title>Thousands of microbial genomes shed light on interconnected biogeochemical processes in an aquifer system.</title>
        <authorList>
            <person name="Anantharaman K."/>
            <person name="Brown C.T."/>
            <person name="Hug L.A."/>
            <person name="Sharon I."/>
            <person name="Castelle C.J."/>
            <person name="Probst A.J."/>
            <person name="Thomas B.C."/>
            <person name="Singh A."/>
            <person name="Wilkins M.J."/>
            <person name="Karaoz U."/>
            <person name="Brodie E.L."/>
            <person name="Williams K.H."/>
            <person name="Hubbard S.S."/>
            <person name="Banfield J.F."/>
        </authorList>
    </citation>
    <scope>NUCLEOTIDE SEQUENCE [LARGE SCALE GENOMIC DNA]</scope>
</reference>
<dbReference type="SMART" id="SM00363">
    <property type="entry name" value="S4"/>
    <property type="match status" value="1"/>
</dbReference>
<dbReference type="SUPFAM" id="SSF55174">
    <property type="entry name" value="Alpha-L RNA-binding motif"/>
    <property type="match status" value="1"/>
</dbReference>
<evidence type="ECO:0000259" key="4">
    <source>
        <dbReference type="SMART" id="SM00363"/>
    </source>
</evidence>
<dbReference type="InterPro" id="IPR002942">
    <property type="entry name" value="S4_RNA-bd"/>
</dbReference>
<dbReference type="CDD" id="cd02440">
    <property type="entry name" value="AdoMet_MTases"/>
    <property type="match status" value="1"/>
</dbReference>
<dbReference type="Gene3D" id="3.10.290.10">
    <property type="entry name" value="RNA-binding S4 domain"/>
    <property type="match status" value="1"/>
</dbReference>
<dbReference type="AlphaFoldDB" id="A0A1F2UQ07"/>
<evidence type="ECO:0000313" key="6">
    <source>
        <dbReference type="Proteomes" id="UP000178086"/>
    </source>
</evidence>
<sequence>MGKKRADIYLVESGLVESREQAQRLITARKVYVDAKPIEKPSSLVDEGGHITIDQDDSYVSRGGLKLEKALREFSIDPAGKLAIDIGASTGGFTDCLLRNGAKQVITIDVGYGQLAWPLRQDPRVIVLERTNIRHVKPDDIPYLADLITIDVSFISLQKILSSVAALLAPDGEIVALVKPQFEAGRERVGKKGVVKDPVVHKDVLNETWEFFEKNSMRIKGLSFSPIKGPEGNLEFLLYAARDGLLAGESERKRIIDAVVEKAHEVLWRVDSTPGT</sequence>
<dbReference type="PANTHER" id="PTHR32319">
    <property type="entry name" value="BACTERIAL HEMOLYSIN-LIKE PROTEIN"/>
    <property type="match status" value="1"/>
</dbReference>
<dbReference type="NCBIfam" id="TIGR00478">
    <property type="entry name" value="tly"/>
    <property type="match status" value="1"/>
</dbReference>
<dbReference type="Gene3D" id="3.40.50.150">
    <property type="entry name" value="Vaccinia Virus protein VP39"/>
    <property type="match status" value="1"/>
</dbReference>
<evidence type="ECO:0000313" key="5">
    <source>
        <dbReference type="EMBL" id="OFW32703.1"/>
    </source>
</evidence>
<organism evidence="5 6">
    <name type="scientific">Candidatus Aquicultor primus</name>
    <dbReference type="NCBI Taxonomy" id="1797195"/>
    <lineage>
        <taxon>Bacteria</taxon>
        <taxon>Bacillati</taxon>
        <taxon>Actinomycetota</taxon>
        <taxon>Candidatus Aquicultoria</taxon>
        <taxon>Candidatus Aquicultorales</taxon>
        <taxon>Candidatus Aquicultoraceae</taxon>
        <taxon>Candidatus Aquicultor</taxon>
    </lineage>
</organism>
<dbReference type="PANTHER" id="PTHR32319:SF0">
    <property type="entry name" value="BACTERIAL HEMOLYSIN-LIKE PROTEIN"/>
    <property type="match status" value="1"/>
</dbReference>
<dbReference type="PIRSF" id="PIRSF005578">
    <property type="entry name" value="TlyA"/>
    <property type="match status" value="1"/>
</dbReference>
<dbReference type="Proteomes" id="UP000178086">
    <property type="component" value="Unassembled WGS sequence"/>
</dbReference>
<dbReference type="InterPro" id="IPR029063">
    <property type="entry name" value="SAM-dependent_MTases_sf"/>
</dbReference>
<dbReference type="SUPFAM" id="SSF53335">
    <property type="entry name" value="S-adenosyl-L-methionine-dependent methyltransferases"/>
    <property type="match status" value="1"/>
</dbReference>
<feature type="domain" description="RNA-binding S4" evidence="4">
    <location>
        <begin position="4"/>
        <end position="68"/>
    </location>
</feature>
<dbReference type="InterPro" id="IPR047048">
    <property type="entry name" value="TlyA"/>
</dbReference>
<keyword evidence="5" id="KW-0489">Methyltransferase</keyword>
<evidence type="ECO:0000256" key="3">
    <source>
        <dbReference type="PROSITE-ProRule" id="PRU00182"/>
    </source>
</evidence>
<dbReference type="CDD" id="cd00165">
    <property type="entry name" value="S4"/>
    <property type="match status" value="1"/>
</dbReference>
<comment type="similarity">
    <text evidence="2">Belongs to the TlyA family.</text>
</comment>
<dbReference type="GO" id="GO:0003723">
    <property type="term" value="F:RNA binding"/>
    <property type="evidence" value="ECO:0007669"/>
    <property type="project" value="UniProtKB-KW"/>
</dbReference>
<dbReference type="GO" id="GO:0008168">
    <property type="term" value="F:methyltransferase activity"/>
    <property type="evidence" value="ECO:0007669"/>
    <property type="project" value="UniProtKB-KW"/>
</dbReference>
<protein>
    <submittedName>
        <fullName evidence="5">RNA methyltransferase</fullName>
    </submittedName>
</protein>
<dbReference type="InterPro" id="IPR036986">
    <property type="entry name" value="S4_RNA-bd_sf"/>
</dbReference>
<keyword evidence="5" id="KW-0808">Transferase</keyword>
<proteinExistence type="inferred from homology"/>
<comment type="caution">
    <text evidence="5">The sequence shown here is derived from an EMBL/GenBank/DDBJ whole genome shotgun (WGS) entry which is preliminary data.</text>
</comment>
<accession>A0A1F2UQ07</accession>
<dbReference type="InterPro" id="IPR002877">
    <property type="entry name" value="RNA_MeTrfase_FtsJ_dom"/>
</dbReference>
<keyword evidence="1 3" id="KW-0694">RNA-binding</keyword>
<dbReference type="GO" id="GO:0032259">
    <property type="term" value="P:methylation"/>
    <property type="evidence" value="ECO:0007669"/>
    <property type="project" value="UniProtKB-KW"/>
</dbReference>
<dbReference type="InterPro" id="IPR004538">
    <property type="entry name" value="Hemolysin_A/TlyA"/>
</dbReference>